<dbReference type="InterPro" id="IPR018163">
    <property type="entry name" value="Thr/Ala-tRNA-synth_IIc_edit"/>
</dbReference>
<evidence type="ECO:0000313" key="14">
    <source>
        <dbReference type="EMBL" id="KAA0150325.1"/>
    </source>
</evidence>
<accession>A0A5A8CBM2</accession>
<proteinExistence type="inferred from homology"/>
<dbReference type="FunFam" id="3.40.50.620:FF:000033">
    <property type="entry name" value="tryptophan--tRNA ligase, cytoplasmic"/>
    <property type="match status" value="1"/>
</dbReference>
<dbReference type="GO" id="GO:0006436">
    <property type="term" value="P:tryptophanyl-tRNA aminoacylation"/>
    <property type="evidence" value="ECO:0007669"/>
    <property type="project" value="InterPro"/>
</dbReference>
<dbReference type="AlphaFoldDB" id="A0A5A8CBM2"/>
<reference evidence="14 15" key="1">
    <citation type="submission" date="2019-07" db="EMBL/GenBank/DDBJ databases">
        <title>Genomes of Cafeteria roenbergensis.</title>
        <authorList>
            <person name="Fischer M.G."/>
            <person name="Hackl T."/>
            <person name="Roman M."/>
        </authorList>
    </citation>
    <scope>NUCLEOTIDE SEQUENCE [LARGE SCALE GENOMIC DNA]</scope>
    <source>
        <strain evidence="14 15">BVI</strain>
    </source>
</reference>
<dbReference type="EC" id="6.1.1.2" evidence="3"/>
<organism evidence="14 15">
    <name type="scientific">Cafeteria roenbergensis</name>
    <name type="common">Marine flagellate</name>
    <dbReference type="NCBI Taxonomy" id="33653"/>
    <lineage>
        <taxon>Eukaryota</taxon>
        <taxon>Sar</taxon>
        <taxon>Stramenopiles</taxon>
        <taxon>Bigyra</taxon>
        <taxon>Opalozoa</taxon>
        <taxon>Bicosoecida</taxon>
        <taxon>Cafeteriaceae</taxon>
        <taxon>Cafeteria</taxon>
    </lineage>
</organism>
<dbReference type="InterPro" id="IPR001412">
    <property type="entry name" value="aa-tRNA-synth_I_CS"/>
</dbReference>
<keyword evidence="9" id="KW-0648">Protein biosynthesis</keyword>
<evidence type="ECO:0000256" key="12">
    <source>
        <dbReference type="ARBA" id="ARBA00049929"/>
    </source>
</evidence>
<evidence type="ECO:0000256" key="4">
    <source>
        <dbReference type="ARBA" id="ARBA00013782"/>
    </source>
</evidence>
<evidence type="ECO:0000256" key="13">
    <source>
        <dbReference type="SAM" id="MobiDB-lite"/>
    </source>
</evidence>
<evidence type="ECO:0000256" key="1">
    <source>
        <dbReference type="ARBA" id="ARBA00004496"/>
    </source>
</evidence>
<dbReference type="CDD" id="cd00806">
    <property type="entry name" value="TrpRS_core"/>
    <property type="match status" value="1"/>
</dbReference>
<keyword evidence="10" id="KW-0030">Aminoacyl-tRNA synthetase</keyword>
<evidence type="ECO:0000256" key="11">
    <source>
        <dbReference type="ARBA" id="ARBA00030268"/>
    </source>
</evidence>
<evidence type="ECO:0000256" key="3">
    <source>
        <dbReference type="ARBA" id="ARBA00013161"/>
    </source>
</evidence>
<dbReference type="SUPFAM" id="SSF52374">
    <property type="entry name" value="Nucleotidylyl transferase"/>
    <property type="match status" value="1"/>
</dbReference>
<feature type="region of interest" description="Disordered" evidence="13">
    <location>
        <begin position="228"/>
        <end position="249"/>
    </location>
</feature>
<dbReference type="SUPFAM" id="SSF55186">
    <property type="entry name" value="ThrRS/AlaRS common domain"/>
    <property type="match status" value="1"/>
</dbReference>
<dbReference type="Proteomes" id="UP000323011">
    <property type="component" value="Unassembled WGS sequence"/>
</dbReference>
<keyword evidence="5" id="KW-0963">Cytoplasm</keyword>
<dbReference type="Pfam" id="PF00579">
    <property type="entry name" value="tRNA-synt_1b"/>
    <property type="match status" value="1"/>
</dbReference>
<dbReference type="GO" id="GO:0005737">
    <property type="term" value="C:cytoplasm"/>
    <property type="evidence" value="ECO:0007669"/>
    <property type="project" value="UniProtKB-SubCell"/>
</dbReference>
<dbReference type="Gene3D" id="1.10.240.10">
    <property type="entry name" value="Tyrosyl-Transfer RNA Synthetase"/>
    <property type="match status" value="1"/>
</dbReference>
<evidence type="ECO:0000256" key="7">
    <source>
        <dbReference type="ARBA" id="ARBA00022741"/>
    </source>
</evidence>
<name>A0A5A8CBM2_CAFRO</name>
<dbReference type="GO" id="GO:0004830">
    <property type="term" value="F:tryptophan-tRNA ligase activity"/>
    <property type="evidence" value="ECO:0007669"/>
    <property type="project" value="UniProtKB-EC"/>
</dbReference>
<evidence type="ECO:0000256" key="2">
    <source>
        <dbReference type="ARBA" id="ARBA00005594"/>
    </source>
</evidence>
<dbReference type="Gene3D" id="3.40.50.620">
    <property type="entry name" value="HUPs"/>
    <property type="match status" value="1"/>
</dbReference>
<evidence type="ECO:0000313" key="15">
    <source>
        <dbReference type="Proteomes" id="UP000323011"/>
    </source>
</evidence>
<evidence type="ECO:0000256" key="5">
    <source>
        <dbReference type="ARBA" id="ARBA00022490"/>
    </source>
</evidence>
<dbReference type="PANTHER" id="PTHR10055:SF1">
    <property type="entry name" value="TRYPTOPHAN--TRNA LIGASE, CYTOPLASMIC"/>
    <property type="match status" value="1"/>
</dbReference>
<protein>
    <recommendedName>
        <fullName evidence="4">Tryptophan--tRNA ligase, cytoplasmic</fullName>
        <ecNumber evidence="3">6.1.1.2</ecNumber>
    </recommendedName>
    <alternativeName>
        <fullName evidence="11">Tryptophanyl-tRNA synthetase</fullName>
    </alternativeName>
</protein>
<sequence length="650" mass="70551">MAAVVRSSDGSDPVTETAIRVLKAAAVSVLKCPMALTTMLYKAKKSVVSMSIKTYLDTPPTEEELRAVEAQANAIIGEDAPLHTVRMSKADAEARYGMRIYENFQMPLPASVEELRLAYLPGRALDYVPDGTPMLPSTGLLGGLAITGLKFKNKKKGPEFSFKLTITAEQDAAARSAATLGEASTCEPPAAAEIEAIDNEPPSGEGTLKAKAVAEAVTAEVEAAPAAAAASAASSEPPSGAGASAGDSAEAAAEGKQVINPWAVEAGEGGIDYDKLVRDFGCSVITEDIVTRIENVTKRRAHRFLRRGIFFTHRDLDLLLDRYCSGEPFYLYTGRGPSSEALHLGHLIPFEFTRYLQQAFNVPLVVQMTDDEKFLWKDLTLEDAYRLGKANAKDIIACGFDQRKTFIFSDLDYHSHMYRNVLRIRKAVTYSQAKGAFGFDGASNIGKVAFPATQAAPSFPSTFTIPFGGRTDMLCLIPQAIDQDPYFRVTRDVAPRLGFEKPALIHSKFFPALQGFSTKMSASASNTAIMVSDTPEDIESKVGKYAMSGGGRTLKEHQENGANLEVDVPYQWLRFFMEDDEELARIATEYGAGRMLTSEVKDILIAELKRVVRDHQAAKALVTDETVEAYMRCRALEFDAPPAKPASASS</sequence>
<evidence type="ECO:0000256" key="9">
    <source>
        <dbReference type="ARBA" id="ARBA00022917"/>
    </source>
</evidence>
<dbReference type="InterPro" id="IPR002305">
    <property type="entry name" value="aa-tRNA-synth_Ic"/>
</dbReference>
<dbReference type="EMBL" id="VLTN01000035">
    <property type="protein sequence ID" value="KAA0150325.1"/>
    <property type="molecule type" value="Genomic_DNA"/>
</dbReference>
<dbReference type="FunFam" id="1.10.240.10:FF:000007">
    <property type="entry name" value="Tryptophan--tRNA ligase"/>
    <property type="match status" value="1"/>
</dbReference>
<comment type="catalytic activity">
    <reaction evidence="12">
        <text>tRNA(Trp) + L-tryptophan + ATP = L-tryptophyl-tRNA(Trp) + AMP + diphosphate + H(+)</text>
        <dbReference type="Rhea" id="RHEA:24080"/>
        <dbReference type="Rhea" id="RHEA-COMP:9671"/>
        <dbReference type="Rhea" id="RHEA-COMP:9705"/>
        <dbReference type="ChEBI" id="CHEBI:15378"/>
        <dbReference type="ChEBI" id="CHEBI:30616"/>
        <dbReference type="ChEBI" id="CHEBI:33019"/>
        <dbReference type="ChEBI" id="CHEBI:57912"/>
        <dbReference type="ChEBI" id="CHEBI:78442"/>
        <dbReference type="ChEBI" id="CHEBI:78535"/>
        <dbReference type="ChEBI" id="CHEBI:456215"/>
        <dbReference type="EC" id="6.1.1.2"/>
    </reaction>
</comment>
<evidence type="ECO:0000256" key="6">
    <source>
        <dbReference type="ARBA" id="ARBA00022598"/>
    </source>
</evidence>
<keyword evidence="7" id="KW-0547">Nucleotide-binding</keyword>
<dbReference type="InterPro" id="IPR014729">
    <property type="entry name" value="Rossmann-like_a/b/a_fold"/>
</dbReference>
<dbReference type="PROSITE" id="PS00178">
    <property type="entry name" value="AA_TRNA_LIGASE_I"/>
    <property type="match status" value="1"/>
</dbReference>
<evidence type="ECO:0000256" key="8">
    <source>
        <dbReference type="ARBA" id="ARBA00022840"/>
    </source>
</evidence>
<gene>
    <name evidence="14" type="ORF">FNF29_05337</name>
</gene>
<dbReference type="GO" id="GO:0005524">
    <property type="term" value="F:ATP binding"/>
    <property type="evidence" value="ECO:0007669"/>
    <property type="project" value="UniProtKB-KW"/>
</dbReference>
<keyword evidence="15" id="KW-1185">Reference proteome</keyword>
<dbReference type="PANTHER" id="PTHR10055">
    <property type="entry name" value="TRYPTOPHANYL-TRNA SYNTHETASE"/>
    <property type="match status" value="1"/>
</dbReference>
<dbReference type="Gene3D" id="3.30.980.10">
    <property type="entry name" value="Threonyl-trna Synthetase, Chain A, domain 2"/>
    <property type="match status" value="1"/>
</dbReference>
<comment type="similarity">
    <text evidence="2">Belongs to the class-I aminoacyl-tRNA synthetase family.</text>
</comment>
<evidence type="ECO:0000256" key="10">
    <source>
        <dbReference type="ARBA" id="ARBA00023146"/>
    </source>
</evidence>
<comment type="caution">
    <text evidence="14">The sequence shown here is derived from an EMBL/GenBank/DDBJ whole genome shotgun (WGS) entry which is preliminary data.</text>
</comment>
<dbReference type="NCBIfam" id="TIGR00233">
    <property type="entry name" value="trpS"/>
    <property type="match status" value="1"/>
</dbReference>
<dbReference type="PRINTS" id="PR01039">
    <property type="entry name" value="TRNASYNTHTRP"/>
</dbReference>
<comment type="subcellular location">
    <subcellularLocation>
        <location evidence="1">Cytoplasm</location>
    </subcellularLocation>
</comment>
<dbReference type="InterPro" id="IPR002306">
    <property type="entry name" value="Trp-tRNA-ligase"/>
</dbReference>
<keyword evidence="8" id="KW-0067">ATP-binding</keyword>
<keyword evidence="6" id="KW-0436">Ligase</keyword>